<dbReference type="PROSITE" id="PS51257">
    <property type="entry name" value="PROKAR_LIPOPROTEIN"/>
    <property type="match status" value="1"/>
</dbReference>
<keyword evidence="4" id="KW-1185">Reference proteome</keyword>
<organism evidence="3 4">
    <name type="scientific">Pseudobythopirellula maris</name>
    <dbReference type="NCBI Taxonomy" id="2527991"/>
    <lineage>
        <taxon>Bacteria</taxon>
        <taxon>Pseudomonadati</taxon>
        <taxon>Planctomycetota</taxon>
        <taxon>Planctomycetia</taxon>
        <taxon>Pirellulales</taxon>
        <taxon>Lacipirellulaceae</taxon>
        <taxon>Pseudobythopirellula</taxon>
    </lineage>
</organism>
<reference evidence="3 4" key="1">
    <citation type="submission" date="2019-02" db="EMBL/GenBank/DDBJ databases">
        <title>Deep-cultivation of Planctomycetes and their phenomic and genomic characterization uncovers novel biology.</title>
        <authorList>
            <person name="Wiegand S."/>
            <person name="Jogler M."/>
            <person name="Boedeker C."/>
            <person name="Pinto D."/>
            <person name="Vollmers J."/>
            <person name="Rivas-Marin E."/>
            <person name="Kohn T."/>
            <person name="Peeters S.H."/>
            <person name="Heuer A."/>
            <person name="Rast P."/>
            <person name="Oberbeckmann S."/>
            <person name="Bunk B."/>
            <person name="Jeske O."/>
            <person name="Meyerdierks A."/>
            <person name="Storesund J.E."/>
            <person name="Kallscheuer N."/>
            <person name="Luecker S."/>
            <person name="Lage O.M."/>
            <person name="Pohl T."/>
            <person name="Merkel B.J."/>
            <person name="Hornburger P."/>
            <person name="Mueller R.-W."/>
            <person name="Bruemmer F."/>
            <person name="Labrenz M."/>
            <person name="Spormann A.M."/>
            <person name="Op Den Camp H."/>
            <person name="Overmann J."/>
            <person name="Amann R."/>
            <person name="Jetten M.S.M."/>
            <person name="Mascher T."/>
            <person name="Medema M.H."/>
            <person name="Devos D.P."/>
            <person name="Kaster A.-K."/>
            <person name="Ovreas L."/>
            <person name="Rohde M."/>
            <person name="Galperin M.Y."/>
            <person name="Jogler C."/>
        </authorList>
    </citation>
    <scope>NUCLEOTIDE SEQUENCE [LARGE SCALE GENOMIC DNA]</scope>
    <source>
        <strain evidence="3 4">Mal64</strain>
    </source>
</reference>
<evidence type="ECO:0000256" key="2">
    <source>
        <dbReference type="SAM" id="SignalP"/>
    </source>
</evidence>
<name>A0A5C5ZHR1_9BACT</name>
<feature type="chain" id="PRO_5023052347" description="Carboxypeptidase regulatory-like domain-containing protein" evidence="2">
    <location>
        <begin position="36"/>
        <end position="151"/>
    </location>
</feature>
<evidence type="ECO:0008006" key="5">
    <source>
        <dbReference type="Google" id="ProtNLM"/>
    </source>
</evidence>
<proteinExistence type="predicted"/>
<evidence type="ECO:0000313" key="3">
    <source>
        <dbReference type="EMBL" id="TWT86660.1"/>
    </source>
</evidence>
<keyword evidence="2" id="KW-0732">Signal</keyword>
<dbReference type="Proteomes" id="UP000315440">
    <property type="component" value="Unassembled WGS sequence"/>
</dbReference>
<comment type="caution">
    <text evidence="3">The sequence shown here is derived from an EMBL/GenBank/DDBJ whole genome shotgun (WGS) entry which is preliminary data.</text>
</comment>
<sequence precursor="true">MRNTKQKYRVGRGAVASVVALLALMTAGCGGPYDATVYGAVTLDGQPLPSGTVSFFPTSDGPTAYSRIDDSGMYQIRTGREKGLPPGEYAVTVVAREKPTVDQSNSGGPPPAGRMLTPQRYRNRDQSGLVYTVEPGANQIDLELTSQPPAG</sequence>
<feature type="signal peptide" evidence="2">
    <location>
        <begin position="1"/>
        <end position="35"/>
    </location>
</feature>
<feature type="region of interest" description="Disordered" evidence="1">
    <location>
        <begin position="98"/>
        <end position="118"/>
    </location>
</feature>
<dbReference type="OrthoDB" id="286727at2"/>
<dbReference type="SUPFAM" id="SSF117074">
    <property type="entry name" value="Hypothetical protein PA1324"/>
    <property type="match status" value="1"/>
</dbReference>
<dbReference type="EMBL" id="SJPQ01000004">
    <property type="protein sequence ID" value="TWT86660.1"/>
    <property type="molecule type" value="Genomic_DNA"/>
</dbReference>
<dbReference type="RefSeq" id="WP_146402621.1">
    <property type="nucleotide sequence ID" value="NZ_SJPQ01000004.1"/>
</dbReference>
<evidence type="ECO:0000256" key="1">
    <source>
        <dbReference type="SAM" id="MobiDB-lite"/>
    </source>
</evidence>
<accession>A0A5C5ZHR1</accession>
<protein>
    <recommendedName>
        <fullName evidence="5">Carboxypeptidase regulatory-like domain-containing protein</fullName>
    </recommendedName>
</protein>
<gene>
    <name evidence="3" type="ORF">Mal64_34890</name>
</gene>
<evidence type="ECO:0000313" key="4">
    <source>
        <dbReference type="Proteomes" id="UP000315440"/>
    </source>
</evidence>
<dbReference type="AlphaFoldDB" id="A0A5C5ZHR1"/>